<dbReference type="PANTHER" id="PTHR18964:SF169">
    <property type="entry name" value="N-ACETYLMANNOSAMINE KINASE"/>
    <property type="match status" value="1"/>
</dbReference>
<proteinExistence type="inferred from homology"/>
<organism evidence="2 3">
    <name type="scientific">Labedella endophytica</name>
    <dbReference type="NCBI Taxonomy" id="1523160"/>
    <lineage>
        <taxon>Bacteria</taxon>
        <taxon>Bacillati</taxon>
        <taxon>Actinomycetota</taxon>
        <taxon>Actinomycetes</taxon>
        <taxon>Micrococcales</taxon>
        <taxon>Microbacteriaceae</taxon>
        <taxon>Labedella</taxon>
    </lineage>
</organism>
<comment type="similarity">
    <text evidence="1">Belongs to the ROK (NagC/XylR) family.</text>
</comment>
<protein>
    <submittedName>
        <fullName evidence="2">ROK family protein</fullName>
    </submittedName>
</protein>
<evidence type="ECO:0000256" key="1">
    <source>
        <dbReference type="ARBA" id="ARBA00006479"/>
    </source>
</evidence>
<evidence type="ECO:0000313" key="3">
    <source>
        <dbReference type="Proteomes" id="UP000274909"/>
    </source>
</evidence>
<dbReference type="InterPro" id="IPR043129">
    <property type="entry name" value="ATPase_NBD"/>
</dbReference>
<keyword evidence="3" id="KW-1185">Reference proteome</keyword>
<accession>A0A3S0XP28</accession>
<reference evidence="2 3" key="1">
    <citation type="submission" date="2018-12" db="EMBL/GenBank/DDBJ databases">
        <authorList>
            <person name="Li F."/>
        </authorList>
    </citation>
    <scope>NUCLEOTIDE SEQUENCE [LARGE SCALE GENOMIC DNA]</scope>
    <source>
        <strain evidence="2 3">EGI 6500705</strain>
    </source>
</reference>
<dbReference type="SUPFAM" id="SSF53067">
    <property type="entry name" value="Actin-like ATPase domain"/>
    <property type="match status" value="1"/>
</dbReference>
<dbReference type="Pfam" id="PF00480">
    <property type="entry name" value="ROK"/>
    <property type="match status" value="1"/>
</dbReference>
<dbReference type="CDD" id="cd23763">
    <property type="entry name" value="ASKHA_ATPase_ROK"/>
    <property type="match status" value="1"/>
</dbReference>
<dbReference type="Proteomes" id="UP000274909">
    <property type="component" value="Unassembled WGS sequence"/>
</dbReference>
<sequence length="307" mass="31716">MNEAPPTSPSAPTTRTRVLDVGGSHVTAAIVEADGRTARIVSREDRDIDPHVNADTLLDSIAQPARDVDRHPRECIVAMPGPFDDDAGIGHFADVGKFASLSGVPLRPELARRLGVDEGDVTFLNDAVAYGIGEWAHDGTARARRFVCITLGTGVGSAFLDGGTAVTTGPDVPADGYAFRLEVNGGPLEDTVSSRAITRALAERTGRTATVAEIAADARAGGGDSLAVLDHAAHSLGVALAPSLERFDTDALVIGGSISRSWDLLEAPLRAGLATGGFTPAVVRHSALLADAPLLGAAAHHLRHSSP</sequence>
<comment type="caution">
    <text evidence="2">The sequence shown here is derived from an EMBL/GenBank/DDBJ whole genome shotgun (WGS) entry which is preliminary data.</text>
</comment>
<dbReference type="PANTHER" id="PTHR18964">
    <property type="entry name" value="ROK (REPRESSOR, ORF, KINASE) FAMILY"/>
    <property type="match status" value="1"/>
</dbReference>
<gene>
    <name evidence="2" type="ORF">ELQ94_10265</name>
</gene>
<dbReference type="InterPro" id="IPR000600">
    <property type="entry name" value="ROK"/>
</dbReference>
<name>A0A3S0XP28_9MICO</name>
<dbReference type="RefSeq" id="WP_127049746.1">
    <property type="nucleotide sequence ID" value="NZ_RZGZ01000002.1"/>
</dbReference>
<dbReference type="Gene3D" id="3.30.420.40">
    <property type="match status" value="2"/>
</dbReference>
<evidence type="ECO:0000313" key="2">
    <source>
        <dbReference type="EMBL" id="RUR01825.1"/>
    </source>
</evidence>
<dbReference type="AlphaFoldDB" id="A0A3S0XP28"/>
<dbReference type="OrthoDB" id="49666at2"/>
<dbReference type="EMBL" id="RZGZ01000002">
    <property type="protein sequence ID" value="RUR01825.1"/>
    <property type="molecule type" value="Genomic_DNA"/>
</dbReference>